<dbReference type="STRING" id="1423724.FC32_GL000892"/>
<evidence type="ECO:0000256" key="4">
    <source>
        <dbReference type="ARBA" id="ARBA00023139"/>
    </source>
</evidence>
<name>A0A0R1TYH7_9LACO</name>
<keyword evidence="9" id="KW-1185">Reference proteome</keyword>
<dbReference type="PATRIC" id="fig|1423724.4.peg.932"/>
<evidence type="ECO:0000313" key="8">
    <source>
        <dbReference type="EMBL" id="KRL83634.1"/>
    </source>
</evidence>
<comment type="similarity">
    <text evidence="6">Belongs to the nlpA lipoprotein family.</text>
</comment>
<keyword evidence="4" id="KW-0564">Palmitate</keyword>
<proteinExistence type="inferred from homology"/>
<evidence type="ECO:0000256" key="3">
    <source>
        <dbReference type="ARBA" id="ARBA00023136"/>
    </source>
</evidence>
<keyword evidence="2 7" id="KW-0732">Signal</keyword>
<dbReference type="Gene3D" id="3.40.190.10">
    <property type="entry name" value="Periplasmic binding protein-like II"/>
    <property type="match status" value="2"/>
</dbReference>
<dbReference type="eggNOG" id="COG1464">
    <property type="taxonomic scope" value="Bacteria"/>
</dbReference>
<sequence>MKKLFKYILVVGAFLAFWLTSVQQINAAEKTVKLGVVGSDTDVWDSVKKRLKKEGINLEYVKFSDYNQPNKALAAGDIDLNSFQTQIFLDNYNKEHKTTLTSIGNTVIAPLGVYSKKVTSVKKLKDKAVIAIPNDTTNGGRALKLLATAGLIKLKKGSGDTPTVKDITENKKHLVIKALDASQTARSLQSVDAAVINNGVAVDAGLTPKKDAIYLEPLNKDSKPYVNVIAARKSDVNNKTYQKIVKAYQTEATKKVIEKTSKGGSVAAWETFGKK</sequence>
<dbReference type="RefSeq" id="WP_025087081.1">
    <property type="nucleotide sequence ID" value="NZ_AZFT01000053.1"/>
</dbReference>
<evidence type="ECO:0000313" key="9">
    <source>
        <dbReference type="Proteomes" id="UP000051324"/>
    </source>
</evidence>
<evidence type="ECO:0000256" key="2">
    <source>
        <dbReference type="ARBA" id="ARBA00022729"/>
    </source>
</evidence>
<feature type="signal peptide" evidence="7">
    <location>
        <begin position="1"/>
        <end position="27"/>
    </location>
</feature>
<accession>A0A0R1TYH7</accession>
<dbReference type="Pfam" id="PF03180">
    <property type="entry name" value="Lipoprotein_9"/>
    <property type="match status" value="1"/>
</dbReference>
<protein>
    <recommendedName>
        <fullName evidence="6">Lipoprotein</fullName>
    </recommendedName>
</protein>
<feature type="chain" id="PRO_5006411419" description="Lipoprotein" evidence="7">
    <location>
        <begin position="28"/>
        <end position="275"/>
    </location>
</feature>
<dbReference type="PANTHER" id="PTHR30429">
    <property type="entry name" value="D-METHIONINE-BINDING LIPOPROTEIN METQ"/>
    <property type="match status" value="1"/>
</dbReference>
<organism evidence="8 9">
    <name type="scientific">Ligilactobacillus apodemi DSM 16634 = JCM 16172</name>
    <dbReference type="NCBI Taxonomy" id="1423724"/>
    <lineage>
        <taxon>Bacteria</taxon>
        <taxon>Bacillati</taxon>
        <taxon>Bacillota</taxon>
        <taxon>Bacilli</taxon>
        <taxon>Lactobacillales</taxon>
        <taxon>Lactobacillaceae</taxon>
        <taxon>Ligilactobacillus</taxon>
    </lineage>
</organism>
<reference evidence="8 9" key="1">
    <citation type="journal article" date="2015" name="Genome Announc.">
        <title>Expanding the biotechnology potential of lactobacilli through comparative genomics of 213 strains and associated genera.</title>
        <authorList>
            <person name="Sun Z."/>
            <person name="Harris H.M."/>
            <person name="McCann A."/>
            <person name="Guo C."/>
            <person name="Argimon S."/>
            <person name="Zhang W."/>
            <person name="Yang X."/>
            <person name="Jeffery I.B."/>
            <person name="Cooney J.C."/>
            <person name="Kagawa T.F."/>
            <person name="Liu W."/>
            <person name="Song Y."/>
            <person name="Salvetti E."/>
            <person name="Wrobel A."/>
            <person name="Rasinkangas P."/>
            <person name="Parkhill J."/>
            <person name="Rea M.C."/>
            <person name="O'Sullivan O."/>
            <person name="Ritari J."/>
            <person name="Douillard F.P."/>
            <person name="Paul Ross R."/>
            <person name="Yang R."/>
            <person name="Briner A.E."/>
            <person name="Felis G.E."/>
            <person name="de Vos W.M."/>
            <person name="Barrangou R."/>
            <person name="Klaenhammer T.R."/>
            <person name="Caufield P.W."/>
            <person name="Cui Y."/>
            <person name="Zhang H."/>
            <person name="O'Toole P.W."/>
        </authorList>
    </citation>
    <scope>NUCLEOTIDE SEQUENCE [LARGE SCALE GENOMIC DNA]</scope>
    <source>
        <strain evidence="8 9">DSM 16634</strain>
    </source>
</reference>
<dbReference type="PANTHER" id="PTHR30429:SF3">
    <property type="entry name" value="LIPOPROTEIN"/>
    <property type="match status" value="1"/>
</dbReference>
<evidence type="ECO:0000256" key="7">
    <source>
        <dbReference type="SAM" id="SignalP"/>
    </source>
</evidence>
<keyword evidence="3" id="KW-0472">Membrane</keyword>
<dbReference type="AlphaFoldDB" id="A0A0R1TYH7"/>
<dbReference type="PIRSF" id="PIRSF002854">
    <property type="entry name" value="MetQ"/>
    <property type="match status" value="1"/>
</dbReference>
<dbReference type="InterPro" id="IPR004872">
    <property type="entry name" value="Lipoprotein_NlpA"/>
</dbReference>
<evidence type="ECO:0000256" key="6">
    <source>
        <dbReference type="PIRNR" id="PIRNR002854"/>
    </source>
</evidence>
<dbReference type="SUPFAM" id="SSF53850">
    <property type="entry name" value="Periplasmic binding protein-like II"/>
    <property type="match status" value="1"/>
</dbReference>
<evidence type="ECO:0000256" key="1">
    <source>
        <dbReference type="ARBA" id="ARBA00004635"/>
    </source>
</evidence>
<keyword evidence="5 6" id="KW-0449">Lipoprotein</keyword>
<dbReference type="CDD" id="cd13596">
    <property type="entry name" value="PBP2_lipoprotein_GmpC"/>
    <property type="match status" value="1"/>
</dbReference>
<dbReference type="GO" id="GO:0016020">
    <property type="term" value="C:membrane"/>
    <property type="evidence" value="ECO:0007669"/>
    <property type="project" value="UniProtKB-SubCell"/>
</dbReference>
<dbReference type="EMBL" id="AZFT01000053">
    <property type="protein sequence ID" value="KRL83634.1"/>
    <property type="molecule type" value="Genomic_DNA"/>
</dbReference>
<dbReference type="OrthoDB" id="9812878at2"/>
<gene>
    <name evidence="8" type="ORF">FC32_GL000892</name>
</gene>
<comment type="caution">
    <text evidence="8">The sequence shown here is derived from an EMBL/GenBank/DDBJ whole genome shotgun (WGS) entry which is preliminary data.</text>
</comment>
<comment type="subcellular location">
    <subcellularLocation>
        <location evidence="1">Membrane</location>
        <topology evidence="1">Lipid-anchor</topology>
    </subcellularLocation>
</comment>
<evidence type="ECO:0000256" key="5">
    <source>
        <dbReference type="ARBA" id="ARBA00023288"/>
    </source>
</evidence>
<dbReference type="Proteomes" id="UP000051324">
    <property type="component" value="Unassembled WGS sequence"/>
</dbReference>